<dbReference type="InterPro" id="IPR040079">
    <property type="entry name" value="Glutathione_S-Trfase"/>
</dbReference>
<dbReference type="OrthoDB" id="5809458at2759"/>
<dbReference type="AlphaFoldDB" id="A0A2A2KJF4"/>
<evidence type="ECO:0000256" key="1">
    <source>
        <dbReference type="ARBA" id="ARBA00006475"/>
    </source>
</evidence>
<evidence type="ECO:0000313" key="4">
    <source>
        <dbReference type="EMBL" id="PAV73992.1"/>
    </source>
</evidence>
<dbReference type="Pfam" id="PF17171">
    <property type="entry name" value="GST_C_6"/>
    <property type="match status" value="1"/>
</dbReference>
<dbReference type="CDD" id="cd03193">
    <property type="entry name" value="GST_C_Metaxin"/>
    <property type="match status" value="1"/>
</dbReference>
<dbReference type="InterPro" id="IPR050931">
    <property type="entry name" value="Mito_Protein_Transport_Metaxin"/>
</dbReference>
<dbReference type="SUPFAM" id="SSF52833">
    <property type="entry name" value="Thioredoxin-like"/>
    <property type="match status" value="1"/>
</dbReference>
<dbReference type="InterPro" id="IPR036249">
    <property type="entry name" value="Thioredoxin-like_sf"/>
</dbReference>
<dbReference type="InterPro" id="IPR012336">
    <property type="entry name" value="Thioredoxin-like_fold"/>
</dbReference>
<feature type="domain" description="Thioredoxin-like fold" evidence="3">
    <location>
        <begin position="38"/>
        <end position="129"/>
    </location>
</feature>
<dbReference type="InterPro" id="IPR033468">
    <property type="entry name" value="Metaxin_GST"/>
</dbReference>
<proteinExistence type="inferred from homology"/>
<dbReference type="PANTHER" id="PTHR12289">
    <property type="entry name" value="METAXIN RELATED"/>
    <property type="match status" value="1"/>
</dbReference>
<accession>A0A2A2KJF4</accession>
<evidence type="ECO:0000259" key="3">
    <source>
        <dbReference type="Pfam" id="PF17172"/>
    </source>
</evidence>
<sequence length="275" mass="31872">MPKKGGKKDRRLLKPDWQENHVYLVQFPRIKMIPSASPYCLKLETWLRIADVPYTNISNEFKHWSPKGQVPFIELNGRTFSDSNDIIDHLKKELKNPDQRLSSQDDAYSNAIHALIENSLKWVYMYARHKNNKWFFGPDGFGPHTKGLKGALVKIFGKMRFAKEIKNAVMANGIGNQTPAEVVQFAKDQLKAVSVILGDKDYFFGDIPTTIDATAFAHLAQLVYTPQIDPDIKKYMETCTSNLVQFVERVKTRYWPDWNNATQHLYFNSNWKEQR</sequence>
<dbReference type="SFLD" id="SFLDG01200">
    <property type="entry name" value="SUF1.1"/>
    <property type="match status" value="1"/>
</dbReference>
<dbReference type="EMBL" id="LIAE01008445">
    <property type="protein sequence ID" value="PAV73992.1"/>
    <property type="molecule type" value="Genomic_DNA"/>
</dbReference>
<dbReference type="InterPro" id="IPR026928">
    <property type="entry name" value="FAX/IsoI-like"/>
</dbReference>
<organism evidence="4 5">
    <name type="scientific">Diploscapter pachys</name>
    <dbReference type="NCBI Taxonomy" id="2018661"/>
    <lineage>
        <taxon>Eukaryota</taxon>
        <taxon>Metazoa</taxon>
        <taxon>Ecdysozoa</taxon>
        <taxon>Nematoda</taxon>
        <taxon>Chromadorea</taxon>
        <taxon>Rhabditida</taxon>
        <taxon>Rhabditina</taxon>
        <taxon>Rhabditomorpha</taxon>
        <taxon>Rhabditoidea</taxon>
        <taxon>Rhabditidae</taxon>
        <taxon>Diploscapter</taxon>
    </lineage>
</organism>
<dbReference type="SFLD" id="SFLDG01180">
    <property type="entry name" value="SUF1"/>
    <property type="match status" value="1"/>
</dbReference>
<dbReference type="Pfam" id="PF17172">
    <property type="entry name" value="GST_N_4"/>
    <property type="match status" value="1"/>
</dbReference>
<protein>
    <recommendedName>
        <fullName evidence="6">GST N-terminal domain-containing protein</fullName>
    </recommendedName>
</protein>
<comment type="similarity">
    <text evidence="1">Belongs to the FAX family.</text>
</comment>
<dbReference type="Gene3D" id="3.40.30.10">
    <property type="entry name" value="Glutaredoxin"/>
    <property type="match status" value="1"/>
</dbReference>
<dbReference type="SUPFAM" id="SSF47616">
    <property type="entry name" value="GST C-terminal domain-like"/>
    <property type="match status" value="1"/>
</dbReference>
<dbReference type="PANTHER" id="PTHR12289:SF72">
    <property type="entry name" value="GST N-TERMINAL DOMAIN-CONTAINING PROTEIN"/>
    <property type="match status" value="1"/>
</dbReference>
<name>A0A2A2KJF4_9BILA</name>
<dbReference type="GO" id="GO:0005737">
    <property type="term" value="C:cytoplasm"/>
    <property type="evidence" value="ECO:0007669"/>
    <property type="project" value="TreeGrafter"/>
</dbReference>
<dbReference type="CDD" id="cd03080">
    <property type="entry name" value="GST_N_Metaxin_like"/>
    <property type="match status" value="1"/>
</dbReference>
<dbReference type="InterPro" id="IPR036282">
    <property type="entry name" value="Glutathione-S-Trfase_C_sf"/>
</dbReference>
<dbReference type="Gene3D" id="1.20.1050.10">
    <property type="match status" value="1"/>
</dbReference>
<dbReference type="SFLD" id="SFLDS00019">
    <property type="entry name" value="Glutathione_Transferase_(cytos"/>
    <property type="match status" value="1"/>
</dbReference>
<gene>
    <name evidence="4" type="ORF">WR25_00479</name>
</gene>
<evidence type="ECO:0008006" key="6">
    <source>
        <dbReference type="Google" id="ProtNLM"/>
    </source>
</evidence>
<dbReference type="Proteomes" id="UP000218231">
    <property type="component" value="Unassembled WGS sequence"/>
</dbReference>
<comment type="caution">
    <text evidence="4">The sequence shown here is derived from an EMBL/GenBank/DDBJ whole genome shotgun (WGS) entry which is preliminary data.</text>
</comment>
<evidence type="ECO:0000313" key="5">
    <source>
        <dbReference type="Proteomes" id="UP000218231"/>
    </source>
</evidence>
<reference evidence="4 5" key="1">
    <citation type="journal article" date="2017" name="Curr. Biol.">
        <title>Genome architecture and evolution of a unichromosomal asexual nematode.</title>
        <authorList>
            <person name="Fradin H."/>
            <person name="Zegar C."/>
            <person name="Gutwein M."/>
            <person name="Lucas J."/>
            <person name="Kovtun M."/>
            <person name="Corcoran D."/>
            <person name="Baugh L.R."/>
            <person name="Kiontke K."/>
            <person name="Gunsalus K."/>
            <person name="Fitch D.H."/>
            <person name="Piano F."/>
        </authorList>
    </citation>
    <scope>NUCLEOTIDE SEQUENCE [LARGE SCALE GENOMIC DNA]</scope>
    <source>
        <strain evidence="4">PF1309</strain>
    </source>
</reference>
<feature type="domain" description="Metaxin glutathione S-transferase" evidence="2">
    <location>
        <begin position="186"/>
        <end position="250"/>
    </location>
</feature>
<evidence type="ECO:0000259" key="2">
    <source>
        <dbReference type="Pfam" id="PF17171"/>
    </source>
</evidence>
<keyword evidence="5" id="KW-1185">Reference proteome</keyword>